<dbReference type="EMBL" id="MU277213">
    <property type="protein sequence ID" value="KAI0061352.1"/>
    <property type="molecule type" value="Genomic_DNA"/>
</dbReference>
<accession>A0ACB8SYT5</accession>
<reference evidence="1" key="1">
    <citation type="submission" date="2021-03" db="EMBL/GenBank/DDBJ databases">
        <authorList>
            <consortium name="DOE Joint Genome Institute"/>
            <person name="Ahrendt S."/>
            <person name="Looney B.P."/>
            <person name="Miyauchi S."/>
            <person name="Morin E."/>
            <person name="Drula E."/>
            <person name="Courty P.E."/>
            <person name="Chicoki N."/>
            <person name="Fauchery L."/>
            <person name="Kohler A."/>
            <person name="Kuo A."/>
            <person name="Labutti K."/>
            <person name="Pangilinan J."/>
            <person name="Lipzen A."/>
            <person name="Riley R."/>
            <person name="Andreopoulos W."/>
            <person name="He G."/>
            <person name="Johnson J."/>
            <person name="Barry K.W."/>
            <person name="Grigoriev I.V."/>
            <person name="Nagy L."/>
            <person name="Hibbett D."/>
            <person name="Henrissat B."/>
            <person name="Matheny P.B."/>
            <person name="Labbe J."/>
            <person name="Martin F."/>
        </authorList>
    </citation>
    <scope>NUCLEOTIDE SEQUENCE</scope>
    <source>
        <strain evidence="1">HHB10654</strain>
    </source>
</reference>
<proteinExistence type="predicted"/>
<gene>
    <name evidence="1" type="ORF">BV25DRAFT_1826861</name>
</gene>
<evidence type="ECO:0000313" key="1">
    <source>
        <dbReference type="EMBL" id="KAI0061352.1"/>
    </source>
</evidence>
<protein>
    <submittedName>
        <fullName evidence="1">Uncharacterized protein</fullName>
    </submittedName>
</protein>
<name>A0ACB8SYT5_9AGAM</name>
<organism evidence="1 2">
    <name type="scientific">Artomyces pyxidatus</name>
    <dbReference type="NCBI Taxonomy" id="48021"/>
    <lineage>
        <taxon>Eukaryota</taxon>
        <taxon>Fungi</taxon>
        <taxon>Dikarya</taxon>
        <taxon>Basidiomycota</taxon>
        <taxon>Agaricomycotina</taxon>
        <taxon>Agaricomycetes</taxon>
        <taxon>Russulales</taxon>
        <taxon>Auriscalpiaceae</taxon>
        <taxon>Artomyces</taxon>
    </lineage>
</organism>
<dbReference type="Proteomes" id="UP000814140">
    <property type="component" value="Unassembled WGS sequence"/>
</dbReference>
<reference evidence="1" key="2">
    <citation type="journal article" date="2022" name="New Phytol.">
        <title>Evolutionary transition to the ectomycorrhizal habit in the genomes of a hyperdiverse lineage of mushroom-forming fungi.</title>
        <authorList>
            <person name="Looney B."/>
            <person name="Miyauchi S."/>
            <person name="Morin E."/>
            <person name="Drula E."/>
            <person name="Courty P.E."/>
            <person name="Kohler A."/>
            <person name="Kuo A."/>
            <person name="LaButti K."/>
            <person name="Pangilinan J."/>
            <person name="Lipzen A."/>
            <person name="Riley R."/>
            <person name="Andreopoulos W."/>
            <person name="He G."/>
            <person name="Johnson J."/>
            <person name="Nolan M."/>
            <person name="Tritt A."/>
            <person name="Barry K.W."/>
            <person name="Grigoriev I.V."/>
            <person name="Nagy L.G."/>
            <person name="Hibbett D."/>
            <person name="Henrissat B."/>
            <person name="Matheny P.B."/>
            <person name="Labbe J."/>
            <person name="Martin F.M."/>
        </authorList>
    </citation>
    <scope>NUCLEOTIDE SEQUENCE</scope>
    <source>
        <strain evidence="1">HHB10654</strain>
    </source>
</reference>
<keyword evidence="2" id="KW-1185">Reference proteome</keyword>
<sequence length="179" mass="19987">MIPTLRICLYCVLFAFSLVLFGLTADRLHYTTHLSSNDPLNSGKSFYDPIVAELLFSTLLTMFFVPFIVHAIAKRRDNGLVYTFAAEIGTLSVLFIFWLVGAAIASSLWGDLGWCQHFEACRILSALVAFAWLGWIVILALLVISLLHSFANGAFMDPAHGRMYPRESVAYPPTSEYRA</sequence>
<comment type="caution">
    <text evidence="1">The sequence shown here is derived from an EMBL/GenBank/DDBJ whole genome shotgun (WGS) entry which is preliminary data.</text>
</comment>
<evidence type="ECO:0000313" key="2">
    <source>
        <dbReference type="Proteomes" id="UP000814140"/>
    </source>
</evidence>